<gene>
    <name evidence="2" type="ORF">PISL3812_06697</name>
</gene>
<evidence type="ECO:0000313" key="3">
    <source>
        <dbReference type="Proteomes" id="UP000054383"/>
    </source>
</evidence>
<feature type="compositionally biased region" description="Basic residues" evidence="1">
    <location>
        <begin position="726"/>
        <end position="737"/>
    </location>
</feature>
<dbReference type="Proteomes" id="UP000054383">
    <property type="component" value="Unassembled WGS sequence"/>
</dbReference>
<protein>
    <submittedName>
        <fullName evidence="2">Uncharacterized protein</fullName>
    </submittedName>
</protein>
<dbReference type="EMBL" id="CVMT01000006">
    <property type="protein sequence ID" value="CRG89658.1"/>
    <property type="molecule type" value="Genomic_DNA"/>
</dbReference>
<feature type="compositionally biased region" description="Polar residues" evidence="1">
    <location>
        <begin position="362"/>
        <end position="387"/>
    </location>
</feature>
<name>A0A0U1M254_TALIS</name>
<feature type="region of interest" description="Disordered" evidence="1">
    <location>
        <begin position="1"/>
        <end position="34"/>
    </location>
</feature>
<dbReference type="AlphaFoldDB" id="A0A0U1M254"/>
<feature type="region of interest" description="Disordered" evidence="1">
    <location>
        <begin position="142"/>
        <end position="168"/>
    </location>
</feature>
<evidence type="ECO:0000256" key="1">
    <source>
        <dbReference type="SAM" id="MobiDB-lite"/>
    </source>
</evidence>
<reference evidence="2 3" key="1">
    <citation type="submission" date="2015-04" db="EMBL/GenBank/DDBJ databases">
        <authorList>
            <person name="Syromyatnikov M.Y."/>
            <person name="Popov V.N."/>
        </authorList>
    </citation>
    <scope>NUCLEOTIDE SEQUENCE [LARGE SCALE GENOMIC DNA]</scope>
    <source>
        <strain evidence="2">WF-38-12</strain>
    </source>
</reference>
<sequence length="737" mass="82150">MRLRSVIKPPKRYEDEIESSVDREPQESRESRYSRRRAVLTNYVDFDPTLPPAAFPTLDHPQPLGEQNCSEVKKEEEEDYDAGVYKLPNTEREEENNGDGLSLVDYSHVPLQDFDNFVASNGPQNSQYAENMAILSQTSFSSLSISDDDESGESPVPEAIPEEPLMEDPKWGDLSLGLQIEIADNMLQHNHIAKIQNVLGLSNQEAKDLVTNLNKRDQDIEYENRVLAEMRAKQLQALMVLDNSELQKYSVPEKLIMSRKSWARCHNVVKKNSKMKYLLCKVGDLRLARKFLSKRGLPLSLAGDWDNDYVATPTISDHVDESFTFNWKDPEKHQEVMSNIPSDGTTAPGFQPGVPTAINPKVLSSQPMGCPTQNQKPQSSTQQGQNKSAESSAAASRRGMQSLKPGCWTEMSSGLQTIPHQLDPLAYTYLNDLVEDKGKGEGIAQDTGREMPQHIPGSFSSEEASDLPLLRRLSAWPTSTIIQQQWQIPSMQPDDAIMGEQEALAAMPHVDIQGQVTAEQSRWDMGLTEFHAAAKTVTTMTQLPGDMPSSAMRSVLNDRDTDVDIEEEERQLEDTMLTFIDIEAYAREPEQSNYTPSQENPWGRLLKGVGTWAAPGVVTETVEQGSLETPQRQLSMVSAGQRYVTPATQSSPVPADEGKQTTKKGKERVTPSPANTEGPTTPPPTVLENRQLRSWNRRRLSSDLGVESPTDKRLKSTDTSTGGHNLRARPIRPAKKK</sequence>
<feature type="region of interest" description="Disordered" evidence="1">
    <location>
        <begin position="642"/>
        <end position="737"/>
    </location>
</feature>
<keyword evidence="3" id="KW-1185">Reference proteome</keyword>
<organism evidence="2 3">
    <name type="scientific">Talaromyces islandicus</name>
    <name type="common">Penicillium islandicum</name>
    <dbReference type="NCBI Taxonomy" id="28573"/>
    <lineage>
        <taxon>Eukaryota</taxon>
        <taxon>Fungi</taxon>
        <taxon>Dikarya</taxon>
        <taxon>Ascomycota</taxon>
        <taxon>Pezizomycotina</taxon>
        <taxon>Eurotiomycetes</taxon>
        <taxon>Eurotiomycetidae</taxon>
        <taxon>Eurotiales</taxon>
        <taxon>Trichocomaceae</taxon>
        <taxon>Talaromyces</taxon>
        <taxon>Talaromyces sect. Islandici</taxon>
    </lineage>
</organism>
<dbReference type="STRING" id="28573.A0A0U1M254"/>
<accession>A0A0U1M254</accession>
<evidence type="ECO:0000313" key="2">
    <source>
        <dbReference type="EMBL" id="CRG89658.1"/>
    </source>
</evidence>
<feature type="compositionally biased region" description="Basic and acidic residues" evidence="1">
    <location>
        <begin position="20"/>
        <end position="33"/>
    </location>
</feature>
<feature type="region of interest" description="Disordered" evidence="1">
    <location>
        <begin position="334"/>
        <end position="407"/>
    </location>
</feature>
<dbReference type="OrthoDB" id="5378502at2759"/>
<feature type="compositionally biased region" description="Polar residues" evidence="1">
    <location>
        <begin position="336"/>
        <end position="345"/>
    </location>
</feature>
<proteinExistence type="predicted"/>